<comment type="function">
    <text evidence="4">Catalyzes the reversible isomerization of glucose-6-phosphate to fructose-6-phosphate.</text>
</comment>
<dbReference type="InterPro" id="IPR001672">
    <property type="entry name" value="G6P_Isomerase"/>
</dbReference>
<proteinExistence type="inferred from homology"/>
<evidence type="ECO:0000256" key="4">
    <source>
        <dbReference type="HAMAP-Rule" id="MF_00473"/>
    </source>
</evidence>
<evidence type="ECO:0000313" key="7">
    <source>
        <dbReference type="Proteomes" id="UP000192738"/>
    </source>
</evidence>
<feature type="active site" evidence="4">
    <location>
        <position position="364"/>
    </location>
</feature>
<gene>
    <name evidence="4" type="primary">pgi</name>
    <name evidence="6" type="ORF">SAMN04488500_102156</name>
</gene>
<reference evidence="6 7" key="1">
    <citation type="submission" date="2017-04" db="EMBL/GenBank/DDBJ databases">
        <authorList>
            <person name="Afonso C.L."/>
            <person name="Miller P.J."/>
            <person name="Scott M.A."/>
            <person name="Spackman E."/>
            <person name="Goraichik I."/>
            <person name="Dimitrov K.M."/>
            <person name="Suarez D.L."/>
            <person name="Swayne D.E."/>
        </authorList>
    </citation>
    <scope>NUCLEOTIDE SEQUENCE [LARGE SCALE GENOMIC DNA]</scope>
    <source>
        <strain evidence="6 7">DSM 5090</strain>
    </source>
</reference>
<dbReference type="InterPro" id="IPR035476">
    <property type="entry name" value="SIS_PGI_1"/>
</dbReference>
<comment type="similarity">
    <text evidence="4 5">Belongs to the GPI family.</text>
</comment>
<dbReference type="GO" id="GO:0048029">
    <property type="term" value="F:monosaccharide binding"/>
    <property type="evidence" value="ECO:0007669"/>
    <property type="project" value="TreeGrafter"/>
</dbReference>
<dbReference type="EMBL" id="FWXI01000002">
    <property type="protein sequence ID" value="SMC39181.1"/>
    <property type="molecule type" value="Genomic_DNA"/>
</dbReference>
<dbReference type="AlphaFoldDB" id="A0A1W1YTP6"/>
<accession>A0A1W1YTP6</accession>
<dbReference type="GO" id="GO:0005829">
    <property type="term" value="C:cytosol"/>
    <property type="evidence" value="ECO:0007669"/>
    <property type="project" value="TreeGrafter"/>
</dbReference>
<dbReference type="PROSITE" id="PS51463">
    <property type="entry name" value="P_GLUCOSE_ISOMERASE_3"/>
    <property type="match status" value="1"/>
</dbReference>
<dbReference type="InterPro" id="IPR046348">
    <property type="entry name" value="SIS_dom_sf"/>
</dbReference>
<dbReference type="CDD" id="cd05016">
    <property type="entry name" value="SIS_PGI_2"/>
    <property type="match status" value="1"/>
</dbReference>
<feature type="active site" evidence="4">
    <location>
        <position position="478"/>
    </location>
</feature>
<dbReference type="GO" id="GO:0006096">
    <property type="term" value="P:glycolytic process"/>
    <property type="evidence" value="ECO:0007669"/>
    <property type="project" value="UniProtKB-UniRule"/>
</dbReference>
<dbReference type="Pfam" id="PF00342">
    <property type="entry name" value="PGI"/>
    <property type="match status" value="1"/>
</dbReference>
<dbReference type="STRING" id="112901.SAMN04488500_102156"/>
<keyword evidence="2 4" id="KW-0324">Glycolysis</keyword>
<dbReference type="PANTHER" id="PTHR11469:SF1">
    <property type="entry name" value="GLUCOSE-6-PHOSPHATE ISOMERASE"/>
    <property type="match status" value="1"/>
</dbReference>
<name>A0A1W1YTP6_9FIRM</name>
<keyword evidence="3 4" id="KW-0413">Isomerase</keyword>
<dbReference type="InterPro" id="IPR035482">
    <property type="entry name" value="SIS_PGI_2"/>
</dbReference>
<dbReference type="GO" id="GO:0051156">
    <property type="term" value="P:glucose 6-phosphate metabolic process"/>
    <property type="evidence" value="ECO:0007669"/>
    <property type="project" value="TreeGrafter"/>
</dbReference>
<keyword evidence="4" id="KW-0963">Cytoplasm</keyword>
<comment type="catalytic activity">
    <reaction evidence="4 5">
        <text>alpha-D-glucose 6-phosphate = beta-D-fructose 6-phosphate</text>
        <dbReference type="Rhea" id="RHEA:11816"/>
        <dbReference type="ChEBI" id="CHEBI:57634"/>
        <dbReference type="ChEBI" id="CHEBI:58225"/>
        <dbReference type="EC" id="5.3.1.9"/>
    </reaction>
</comment>
<comment type="pathway">
    <text evidence="4">Carbohydrate biosynthesis; gluconeogenesis.</text>
</comment>
<dbReference type="UniPathway" id="UPA00109">
    <property type="reaction ID" value="UER00181"/>
</dbReference>
<keyword evidence="7" id="KW-1185">Reference proteome</keyword>
<organism evidence="6 7">
    <name type="scientific">Sporomusa malonica</name>
    <dbReference type="NCBI Taxonomy" id="112901"/>
    <lineage>
        <taxon>Bacteria</taxon>
        <taxon>Bacillati</taxon>
        <taxon>Bacillota</taxon>
        <taxon>Negativicutes</taxon>
        <taxon>Selenomonadales</taxon>
        <taxon>Sporomusaceae</taxon>
        <taxon>Sporomusa</taxon>
    </lineage>
</organism>
<evidence type="ECO:0000256" key="2">
    <source>
        <dbReference type="ARBA" id="ARBA00023152"/>
    </source>
</evidence>
<dbReference type="PANTHER" id="PTHR11469">
    <property type="entry name" value="GLUCOSE-6-PHOSPHATE ISOMERASE"/>
    <property type="match status" value="1"/>
</dbReference>
<dbReference type="GO" id="GO:0097367">
    <property type="term" value="F:carbohydrate derivative binding"/>
    <property type="evidence" value="ECO:0007669"/>
    <property type="project" value="InterPro"/>
</dbReference>
<protein>
    <recommendedName>
        <fullName evidence="4">Glucose-6-phosphate isomerase</fullName>
        <shortName evidence="4">GPI</shortName>
        <ecNumber evidence="4">5.3.1.9</ecNumber>
    </recommendedName>
    <alternativeName>
        <fullName evidence="4">Phosphoglucose isomerase</fullName>
        <shortName evidence="4">PGI</shortName>
    </alternativeName>
    <alternativeName>
        <fullName evidence="4">Phosphohexose isomerase</fullName>
        <shortName evidence="4">PHI</shortName>
    </alternativeName>
</protein>
<feature type="active site" description="Proton donor" evidence="4">
    <location>
        <position position="335"/>
    </location>
</feature>
<dbReference type="HAMAP" id="MF_00473">
    <property type="entry name" value="G6P_isomerase"/>
    <property type="match status" value="1"/>
</dbReference>
<dbReference type="PRINTS" id="PR00662">
    <property type="entry name" value="G6PISOMERASE"/>
</dbReference>
<dbReference type="GO" id="GO:0004347">
    <property type="term" value="F:glucose-6-phosphate isomerase activity"/>
    <property type="evidence" value="ECO:0007669"/>
    <property type="project" value="UniProtKB-UniRule"/>
</dbReference>
<dbReference type="RefSeq" id="WP_371360885.1">
    <property type="nucleotide sequence ID" value="NZ_CP155572.1"/>
</dbReference>
<dbReference type="EC" id="5.3.1.9" evidence="4"/>
<evidence type="ECO:0000313" key="6">
    <source>
        <dbReference type="EMBL" id="SMC39181.1"/>
    </source>
</evidence>
<dbReference type="CDD" id="cd05015">
    <property type="entry name" value="SIS_PGI_1"/>
    <property type="match status" value="1"/>
</dbReference>
<evidence type="ECO:0000256" key="3">
    <source>
        <dbReference type="ARBA" id="ARBA00023235"/>
    </source>
</evidence>
<evidence type="ECO:0000256" key="5">
    <source>
        <dbReference type="RuleBase" id="RU000612"/>
    </source>
</evidence>
<keyword evidence="1 4" id="KW-0312">Gluconeogenesis</keyword>
<dbReference type="Gene3D" id="3.40.50.10490">
    <property type="entry name" value="Glucose-6-phosphate isomerase like protein, domain 1"/>
    <property type="match status" value="2"/>
</dbReference>
<sequence length="492" mass="54016">MSNQETVLTLPSGFTFDYTNLYGEGRVAQADVTAITDRLQSAHKAIEHMRATGEVRGHLSKDGVPEKVLFSQLPYVQDGNLNSPESISRLKEFGESLRNKVDAVITFGIGGSYLGNKVLFDVHCGEFWNSKGSEARQGYPKLFFSGNNIDPRRTVELIEQIKYEASSKLNGNSTRPYQVMLVVISKSGSTLDTMSTFMVAYDTLKQAAPTIEVQVVAVTDPIEGAQETLLHKLAAEESWPIFSVPDGVGGRFSVFSEVGLVTAACIGFDIDAFLAGARSMDEACKTEDIWHNPALLNAALKYLAAENYGRDIEVFMPYADYLKSVAEWYIQLLAESLGKRNDRTGREVYYGRTPIVAVGTTDMHAQTQQHQDGKHDKVVQFVQIASWYTDPVIPDAFPTAPKLSEIAALQLSQALNAAYEANAAALISDNRFNATFILPILGAFHLGELLYLLALSVAYEGELANVDAFDQPGVEAYKRLLGPKLKTLKSNN</sequence>
<dbReference type="GO" id="GO:0006094">
    <property type="term" value="P:gluconeogenesis"/>
    <property type="evidence" value="ECO:0007669"/>
    <property type="project" value="UniProtKB-UniRule"/>
</dbReference>
<dbReference type="SUPFAM" id="SSF53697">
    <property type="entry name" value="SIS domain"/>
    <property type="match status" value="1"/>
</dbReference>
<comment type="pathway">
    <text evidence="4 5">Carbohydrate degradation; glycolysis; D-glyceraldehyde 3-phosphate and glycerone phosphate from D-glucose: step 2/4.</text>
</comment>
<dbReference type="Proteomes" id="UP000192738">
    <property type="component" value="Unassembled WGS sequence"/>
</dbReference>
<dbReference type="UniPathway" id="UPA00138"/>
<comment type="subcellular location">
    <subcellularLocation>
        <location evidence="4">Cytoplasm</location>
    </subcellularLocation>
</comment>
<evidence type="ECO:0000256" key="1">
    <source>
        <dbReference type="ARBA" id="ARBA00022432"/>
    </source>
</evidence>